<dbReference type="AlphaFoldDB" id="A0A089M6U1"/>
<dbReference type="EMBL" id="CP009287">
    <property type="protein sequence ID" value="AIQ69516.1"/>
    <property type="molecule type" value="Genomic_DNA"/>
</dbReference>
<dbReference type="Proteomes" id="UP000029500">
    <property type="component" value="Chromosome"/>
</dbReference>
<dbReference type="HOGENOM" id="CLU_172529_1_0_9"/>
<proteinExistence type="predicted"/>
<evidence type="ECO:0000313" key="2">
    <source>
        <dbReference type="Proteomes" id="UP000029500"/>
    </source>
</evidence>
<name>A0A089M6U1_9BACL</name>
<organism evidence="1 2">
    <name type="scientific">Paenibacillus graminis</name>
    <dbReference type="NCBI Taxonomy" id="189425"/>
    <lineage>
        <taxon>Bacteria</taxon>
        <taxon>Bacillati</taxon>
        <taxon>Bacillota</taxon>
        <taxon>Bacilli</taxon>
        <taxon>Bacillales</taxon>
        <taxon>Paenibacillaceae</taxon>
        <taxon>Paenibacillus</taxon>
    </lineage>
</organism>
<gene>
    <name evidence="1" type="ORF">PGRAT_19160</name>
</gene>
<sequence length="79" mass="9112">MVYRVVNLSTTYKVLESDTDFLTAALSQTKVSVWFRPEDDPEGHIMDYGGIVEGYSPESVKIAGGRFIRERFEFRVYIK</sequence>
<accession>A0A089M6U1</accession>
<dbReference type="KEGG" id="pgm:PGRAT_19160"/>
<reference evidence="1 2" key="1">
    <citation type="submission" date="2014-08" db="EMBL/GenBank/DDBJ databases">
        <title>Comparative genomics of the Paenibacillus odorifer group.</title>
        <authorList>
            <person name="den Bakker H.C."/>
            <person name="Tsai Y.-C."/>
            <person name="Martin N."/>
            <person name="Korlach J."/>
            <person name="Wiedmann M."/>
        </authorList>
    </citation>
    <scope>NUCLEOTIDE SEQUENCE [LARGE SCALE GENOMIC DNA]</scope>
    <source>
        <strain evidence="1 2">DSM 15220</strain>
    </source>
</reference>
<dbReference type="eggNOG" id="ENOG5030U06">
    <property type="taxonomic scope" value="Bacteria"/>
</dbReference>
<keyword evidence="2" id="KW-1185">Reference proteome</keyword>
<protein>
    <submittedName>
        <fullName evidence="1">Uncharacterized protein</fullName>
    </submittedName>
</protein>
<evidence type="ECO:0000313" key="1">
    <source>
        <dbReference type="EMBL" id="AIQ69516.1"/>
    </source>
</evidence>